<dbReference type="Gene3D" id="3.10.450.50">
    <property type="match status" value="1"/>
</dbReference>
<keyword evidence="1" id="KW-0732">Signal</keyword>
<evidence type="ECO:0000313" key="3">
    <source>
        <dbReference type="EMBL" id="PWN55750.1"/>
    </source>
</evidence>
<evidence type="ECO:0000256" key="1">
    <source>
        <dbReference type="SAM" id="SignalP"/>
    </source>
</evidence>
<dbReference type="Pfam" id="PF13474">
    <property type="entry name" value="SnoaL_3"/>
    <property type="match status" value="1"/>
</dbReference>
<dbReference type="RefSeq" id="WP_109720361.1">
    <property type="nucleotide sequence ID" value="NZ_QEQK01000008.1"/>
</dbReference>
<reference evidence="3 4" key="1">
    <citation type="submission" date="2018-05" db="EMBL/GenBank/DDBJ databases">
        <title>Abyssibacter profundi OUC007T gen. nov., sp. nov, a marine bacterium isolated from seawater of the Mariana Trench.</title>
        <authorList>
            <person name="Zhou S."/>
        </authorList>
    </citation>
    <scope>NUCLEOTIDE SEQUENCE [LARGE SCALE GENOMIC DNA]</scope>
    <source>
        <strain evidence="3 4">OUC007</strain>
    </source>
</reference>
<dbReference type="SUPFAM" id="SSF54427">
    <property type="entry name" value="NTF2-like"/>
    <property type="match status" value="1"/>
</dbReference>
<feature type="domain" description="SnoaL-like" evidence="2">
    <location>
        <begin position="41"/>
        <end position="150"/>
    </location>
</feature>
<organism evidence="3 4">
    <name type="scientific">Abyssibacter profundi</name>
    <dbReference type="NCBI Taxonomy" id="2182787"/>
    <lineage>
        <taxon>Bacteria</taxon>
        <taxon>Pseudomonadati</taxon>
        <taxon>Pseudomonadota</taxon>
        <taxon>Gammaproteobacteria</taxon>
        <taxon>Chromatiales</taxon>
        <taxon>Oceanococcaceae</taxon>
        <taxon>Abyssibacter</taxon>
    </lineage>
</organism>
<evidence type="ECO:0000259" key="2">
    <source>
        <dbReference type="Pfam" id="PF13474"/>
    </source>
</evidence>
<feature type="signal peptide" evidence="1">
    <location>
        <begin position="1"/>
        <end position="24"/>
    </location>
</feature>
<comment type="caution">
    <text evidence="3">The sequence shown here is derived from an EMBL/GenBank/DDBJ whole genome shotgun (WGS) entry which is preliminary data.</text>
</comment>
<dbReference type="EMBL" id="QEQK01000008">
    <property type="protein sequence ID" value="PWN55750.1"/>
    <property type="molecule type" value="Genomic_DNA"/>
</dbReference>
<accession>A0A363UJZ5</accession>
<dbReference type="InterPro" id="IPR037401">
    <property type="entry name" value="SnoaL-like"/>
</dbReference>
<sequence>MIKQTTAVALALVAAAFASAPASADDRQSLVQIINAIEAGWESGDGTPFLNHFLDFPGARYIESGGQNEGLDDLVTHHVEPEKDALEYLKLDISKIETHIEGDFAWAITDVRVQAKIRDGGREIDRTGYGTWLFRRLDGQWKVIHTHSSSRAPRKSNPDHTHKH</sequence>
<dbReference type="AlphaFoldDB" id="A0A363UJZ5"/>
<feature type="chain" id="PRO_5016875238" evidence="1">
    <location>
        <begin position="25"/>
        <end position="164"/>
    </location>
</feature>
<dbReference type="Proteomes" id="UP000251800">
    <property type="component" value="Unassembled WGS sequence"/>
</dbReference>
<proteinExistence type="predicted"/>
<evidence type="ECO:0000313" key="4">
    <source>
        <dbReference type="Proteomes" id="UP000251800"/>
    </source>
</evidence>
<keyword evidence="4" id="KW-1185">Reference proteome</keyword>
<name>A0A363UJZ5_9GAMM</name>
<dbReference type="InterPro" id="IPR032710">
    <property type="entry name" value="NTF2-like_dom_sf"/>
</dbReference>
<dbReference type="OrthoDB" id="5574313at2"/>
<gene>
    <name evidence="3" type="ORF">DEH80_09995</name>
</gene>
<protein>
    <submittedName>
        <fullName evidence="3">DUF4440 domain-containing protein</fullName>
    </submittedName>
</protein>